<dbReference type="GO" id="GO:0006511">
    <property type="term" value="P:ubiquitin-dependent protein catabolic process"/>
    <property type="evidence" value="ECO:0007669"/>
    <property type="project" value="InterPro"/>
</dbReference>
<accession>A0A8H3BFV1</accession>
<dbReference type="Pfam" id="PF08672">
    <property type="entry name" value="ANAPC2"/>
    <property type="match status" value="1"/>
</dbReference>
<evidence type="ECO:0000256" key="7">
    <source>
        <dbReference type="SAM" id="MobiDB-lite"/>
    </source>
</evidence>
<keyword evidence="2" id="KW-0132">Cell division</keyword>
<dbReference type="PANTHER" id="PTHR45957:SF1">
    <property type="entry name" value="ANAPHASE-PROMOTING COMPLEX SUBUNIT 2"/>
    <property type="match status" value="1"/>
</dbReference>
<dbReference type="SMART" id="SM00182">
    <property type="entry name" value="CULLIN"/>
    <property type="match status" value="1"/>
</dbReference>
<comment type="caution">
    <text evidence="9">The sequence shown here is derived from an EMBL/GenBank/DDBJ whole genome shotgun (WGS) entry which is preliminary data.</text>
</comment>
<evidence type="ECO:0000259" key="8">
    <source>
        <dbReference type="PROSITE" id="PS50069"/>
    </source>
</evidence>
<dbReference type="InterPro" id="IPR016158">
    <property type="entry name" value="Cullin_homology"/>
</dbReference>
<dbReference type="InterPro" id="IPR044554">
    <property type="entry name" value="ANAPC2"/>
</dbReference>
<dbReference type="GO" id="GO:0031625">
    <property type="term" value="F:ubiquitin protein ligase binding"/>
    <property type="evidence" value="ECO:0007669"/>
    <property type="project" value="InterPro"/>
</dbReference>
<dbReference type="AlphaFoldDB" id="A0A8H3BFV1"/>
<evidence type="ECO:0000256" key="4">
    <source>
        <dbReference type="ARBA" id="ARBA00022786"/>
    </source>
</evidence>
<organism evidence="9 10">
    <name type="scientific">Rhizoctonia solani</name>
    <dbReference type="NCBI Taxonomy" id="456999"/>
    <lineage>
        <taxon>Eukaryota</taxon>
        <taxon>Fungi</taxon>
        <taxon>Dikarya</taxon>
        <taxon>Basidiomycota</taxon>
        <taxon>Agaricomycotina</taxon>
        <taxon>Agaricomycetes</taxon>
        <taxon>Cantharellales</taxon>
        <taxon>Ceratobasidiaceae</taxon>
        <taxon>Rhizoctonia</taxon>
    </lineage>
</organism>
<keyword evidence="3" id="KW-0498">Mitosis</keyword>
<feature type="region of interest" description="Disordered" evidence="7">
    <location>
        <begin position="407"/>
        <end position="428"/>
    </location>
</feature>
<dbReference type="GO" id="GO:0051301">
    <property type="term" value="P:cell division"/>
    <property type="evidence" value="ECO:0007669"/>
    <property type="project" value="UniProtKB-KW"/>
</dbReference>
<feature type="region of interest" description="Disordered" evidence="7">
    <location>
        <begin position="1092"/>
        <end position="1113"/>
    </location>
</feature>
<dbReference type="EMBL" id="CAJMWW010000179">
    <property type="protein sequence ID" value="CAE6455019.1"/>
    <property type="molecule type" value="Genomic_DNA"/>
</dbReference>
<dbReference type="InterPro" id="IPR019438">
    <property type="entry name" value="Q_salvage"/>
</dbReference>
<dbReference type="GO" id="GO:0007091">
    <property type="term" value="P:metaphase/anaphase transition of mitotic cell cycle"/>
    <property type="evidence" value="ECO:0007669"/>
    <property type="project" value="TreeGrafter"/>
</dbReference>
<evidence type="ECO:0000256" key="5">
    <source>
        <dbReference type="ARBA" id="ARBA00023306"/>
    </source>
</evidence>
<evidence type="ECO:0000256" key="6">
    <source>
        <dbReference type="PROSITE-ProRule" id="PRU00330"/>
    </source>
</evidence>
<dbReference type="Proteomes" id="UP000663841">
    <property type="component" value="Unassembled WGS sequence"/>
</dbReference>
<dbReference type="Gene3D" id="3.30.230.130">
    <property type="entry name" value="Cullin, Chain C, Domain 2"/>
    <property type="match status" value="1"/>
</dbReference>
<dbReference type="InterPro" id="IPR036317">
    <property type="entry name" value="Cullin_homology_sf"/>
</dbReference>
<dbReference type="SUPFAM" id="SSF75632">
    <property type="entry name" value="Cullin homology domain"/>
    <property type="match status" value="1"/>
</dbReference>
<dbReference type="GO" id="GO:0070979">
    <property type="term" value="P:protein K11-linked ubiquitination"/>
    <property type="evidence" value="ECO:0007669"/>
    <property type="project" value="TreeGrafter"/>
</dbReference>
<name>A0A8H3BFV1_9AGAM</name>
<keyword evidence="5" id="KW-0131">Cell cycle</keyword>
<feature type="domain" description="Cullin family profile" evidence="8">
    <location>
        <begin position="401"/>
        <end position="600"/>
    </location>
</feature>
<evidence type="ECO:0000256" key="1">
    <source>
        <dbReference type="ARBA" id="ARBA00016068"/>
    </source>
</evidence>
<dbReference type="Pfam" id="PF26557">
    <property type="entry name" value="Cullin_AB"/>
    <property type="match status" value="1"/>
</dbReference>
<evidence type="ECO:0000313" key="10">
    <source>
        <dbReference type="Proteomes" id="UP000663841"/>
    </source>
</evidence>
<comment type="similarity">
    <text evidence="6">Belongs to the cullin family.</text>
</comment>
<dbReference type="InterPro" id="IPR059120">
    <property type="entry name" value="Cullin-like_AB"/>
</dbReference>
<evidence type="ECO:0000313" key="9">
    <source>
        <dbReference type="EMBL" id="CAE6455019.1"/>
    </source>
</evidence>
<dbReference type="Gene3D" id="1.20.1310.10">
    <property type="entry name" value="Cullin Repeats"/>
    <property type="match status" value="1"/>
</dbReference>
<dbReference type="PANTHER" id="PTHR45957">
    <property type="entry name" value="ANAPHASE-PROMOTING COMPLEX SUBUNIT 2"/>
    <property type="match status" value="1"/>
</dbReference>
<gene>
    <name evidence="9" type="ORF">RDB_LOCUS135315</name>
</gene>
<dbReference type="InterPro" id="IPR057975">
    <property type="entry name" value="TPR_ANAPC2"/>
</dbReference>
<evidence type="ECO:0000256" key="2">
    <source>
        <dbReference type="ARBA" id="ARBA00022618"/>
    </source>
</evidence>
<proteinExistence type="inferred from homology"/>
<dbReference type="InterPro" id="IPR014786">
    <property type="entry name" value="ANAPC2_C"/>
</dbReference>
<dbReference type="Pfam" id="PF25773">
    <property type="entry name" value="TPR_ANAPC2"/>
    <property type="match status" value="1"/>
</dbReference>
<dbReference type="PROSITE" id="PS50069">
    <property type="entry name" value="CULLIN_2"/>
    <property type="match status" value="1"/>
</dbReference>
<dbReference type="InterPro" id="IPR036388">
    <property type="entry name" value="WH-like_DNA-bd_sf"/>
</dbReference>
<protein>
    <recommendedName>
        <fullName evidence="1">Anaphase-promoting complex subunit 2</fullName>
    </recommendedName>
</protein>
<dbReference type="SUPFAM" id="SSF46785">
    <property type="entry name" value="Winged helix' DNA-binding domain"/>
    <property type="match status" value="1"/>
</dbReference>
<evidence type="ECO:0000256" key="3">
    <source>
        <dbReference type="ARBA" id="ARBA00022776"/>
    </source>
</evidence>
<dbReference type="Pfam" id="PF10343">
    <property type="entry name" value="Q_salvage"/>
    <property type="match status" value="1"/>
</dbReference>
<reference evidence="9" key="1">
    <citation type="submission" date="2021-01" db="EMBL/GenBank/DDBJ databases">
        <authorList>
            <person name="Kaushik A."/>
        </authorList>
    </citation>
    <scope>NUCLEOTIDE SEQUENCE</scope>
    <source>
        <strain evidence="9">AG3-T5</strain>
    </source>
</reference>
<keyword evidence="4" id="KW-0833">Ubl conjugation pathway</keyword>
<dbReference type="InterPro" id="IPR036390">
    <property type="entry name" value="WH_DNA-bd_sf"/>
</dbReference>
<dbReference type="Gene3D" id="1.10.10.10">
    <property type="entry name" value="Winged helix-like DNA-binding domain superfamily/Winged helix DNA-binding domain"/>
    <property type="match status" value="1"/>
</dbReference>
<dbReference type="GO" id="GO:0005680">
    <property type="term" value="C:anaphase-promoting complex"/>
    <property type="evidence" value="ECO:0007669"/>
    <property type="project" value="TreeGrafter"/>
</dbReference>
<sequence>MEQKPISEVMLRASWDDALKRISGDKPGRVGLLQNGAAWSIVCDHIRPHDINIPLNPPRASNEVVVRPLKMLESVSLLGPLLQWLTEVMSEMMPMVALDIATYIERWEGTQDVTELYHMFARLSVWYFEWSTPLSIFSSVNIDAPTLFRKNFRTNFLSTLPRGFPAAFHALLRSTLAAPALDPRLFPILDVMGLLQDHEALVANVIHEAIDKRVKEVCEEDTGETSVLQIVKSWFTESVVPWMAMTYGRGLTDADLLQKALAPAAGKFDYHICKVLCEIRTSQIFDIIVDYPDSRVALMDLKECMERADGRGNLVRTLRKLNNKRLLHPGADTKDILTQYVSTIRCLRILDPPGVLLFKVADPIRRYLRERPDTIRCIVSNLVGDGSDLLEENEQVLPIQALNEPYEDYSDPQWDPEPNDAEPDFRTSKPGDIVSTLVSIYDSRDLFVKELQSMLGQRLLAVKDHNYDNETRNVEILKLRFGEAALQLCDVMLRDVTDSRRIDKHMAGRLDAPLHPTIISHLFWPNLQSTSFKMPGQFQQMQEAFEKEYNEHKAGKKLRWMNNLGTVSLDLEFEDRVVSADATPLEAAVVELFSQQGKFTGLDAEGDSALIRAALMFWTSNGVVKPLEDGQYQLMERVDDGGAVRKPIPNIQAPIEVALVPAEDIAQQAAQMELFWNFTKGILTNLGAMPIDRIQAMLSLAPNYSKSKEQLAEFLEAARAKGPRDPQVVIESAEFIVSRSKLVDLNHSGINRVAEQIDKQIRSGLYSPHTWSEQPLHHLPPWPLDEHTDIFSPESPARPTIDWIFLVSLLNFSFWSALPSGERFAIEWLPPRSLDGNARWEGYWALPAALNRALENGIPITDPKFYASQSNCPDNLIEKVFQPVPGCLETIPLLEERIRVMRQAGAILVEKYNGSFAGILAEWRQEHGPKATAGVLVAKIVKTFEVFRDENTYKDRQVFFWKRAQILVAETWAAFYPPPDAIVPHPVFPLGVTELTMFADYRVPQILHHLGTINYSPTLVSMLVNGENLPNGSEAEMSIRAAGILAVEAIKNRILDIRRHKPATNGLDSEVCSVLIDFFLWDLAKRVESTEGEEGSAKNPSLSPIHRTRSIWY</sequence>